<feature type="compositionally biased region" description="Basic and acidic residues" evidence="1">
    <location>
        <begin position="372"/>
        <end position="384"/>
    </location>
</feature>
<feature type="compositionally biased region" description="Low complexity" evidence="1">
    <location>
        <begin position="351"/>
        <end position="364"/>
    </location>
</feature>
<proteinExistence type="predicted"/>
<dbReference type="KEGG" id="cef:CE0837"/>
<feature type="compositionally biased region" description="Basic residues" evidence="1">
    <location>
        <begin position="408"/>
        <end position="421"/>
    </location>
</feature>
<dbReference type="eggNOG" id="COG1403">
    <property type="taxonomic scope" value="Bacteria"/>
</dbReference>
<dbReference type="HOGENOM" id="CLU_053814_0_0_11"/>
<evidence type="ECO:0000313" key="2">
    <source>
        <dbReference type="EMBL" id="BAC17647.1"/>
    </source>
</evidence>
<dbReference type="EMBL" id="BA000035">
    <property type="protein sequence ID" value="BAC17647.1"/>
    <property type="molecule type" value="Genomic_DNA"/>
</dbReference>
<feature type="region of interest" description="Disordered" evidence="1">
    <location>
        <begin position="319"/>
        <end position="421"/>
    </location>
</feature>
<sequence>MAWLRIGDNVATHPKMSLLLEACEFDHSLKNESFGLMVSLAAVSAAHLTDFMVGPGLVAQFAPGREKVLIDILVSAGLLERVKVDERWMYKLYNDEEFIHMRTKAEVEIDRARKRDSRRHDLIIPVRVRDGDQCRWCGKTVSWEDRKSARAATIDSLTSHRESTVETLVVACNGCNSAGHEGKERTPRPAPTPQEVYYSPKTIAWINNTDYAQENGIHLTDRQTRLDIPAAPAATTVKAAAHSAAPGGGSAGMAADSPQESSAHVAAAPERCGAPTADHSTAAAYGAAPDRYRNQAAAGQDPWEDAPDWVTQPAEKVLGRATAPGGGSVGMAADSPQESSAHVAATPEGRGAPTADHPTAAAPPGALPKGNDSVKPRPDLDQVGDRPGLSGSGRVGSDRAGQVSVSGSRRRRGRRGGKRKS</sequence>
<evidence type="ECO:0000256" key="1">
    <source>
        <dbReference type="SAM" id="MobiDB-lite"/>
    </source>
</evidence>
<evidence type="ECO:0000313" key="3">
    <source>
        <dbReference type="Proteomes" id="UP000001409"/>
    </source>
</evidence>
<evidence type="ECO:0008006" key="4">
    <source>
        <dbReference type="Google" id="ProtNLM"/>
    </source>
</evidence>
<dbReference type="RefSeq" id="WP_006769476.1">
    <property type="nucleotide sequence ID" value="NC_004369.1"/>
</dbReference>
<dbReference type="AlphaFoldDB" id="Q8FRC4"/>
<protein>
    <recommendedName>
        <fullName evidence="4">HNH nuclease domain-containing protein</fullName>
    </recommendedName>
</protein>
<reference evidence="2 3" key="1">
    <citation type="journal article" date="2003" name="Genome Res.">
        <title>Comparative complete genome sequence analysis of the amino acid replacements responsible for the thermostability of Corynebacterium efficiens.</title>
        <authorList>
            <person name="Nishio Y."/>
            <person name="Nakamura Y."/>
            <person name="Kawarabayasi Y."/>
            <person name="Usuda Y."/>
            <person name="Kimura E."/>
            <person name="Sugimoto S."/>
            <person name="Matsui K."/>
            <person name="Yamagishi A."/>
            <person name="Kikuchi H."/>
            <person name="Ikeo K."/>
            <person name="Gojobori T."/>
        </authorList>
    </citation>
    <scope>NUCLEOTIDE SEQUENCE [LARGE SCALE GENOMIC DNA]</scope>
    <source>
        <strain evidence="3">DSM 44549 / YS-314 / AJ 12310 / JCM 11189 / NBRC 100395</strain>
    </source>
</reference>
<dbReference type="OrthoDB" id="4398343at2"/>
<feature type="region of interest" description="Disordered" evidence="1">
    <location>
        <begin position="239"/>
        <end position="281"/>
    </location>
</feature>
<dbReference type="Proteomes" id="UP000001409">
    <property type="component" value="Chromosome"/>
</dbReference>
<accession>Q8FRC4</accession>
<organism evidence="2 3">
    <name type="scientific">Corynebacterium efficiens (strain DSM 44549 / YS-314 / AJ 12310 / JCM 11189 / NBRC 100395)</name>
    <dbReference type="NCBI Taxonomy" id="196164"/>
    <lineage>
        <taxon>Bacteria</taxon>
        <taxon>Bacillati</taxon>
        <taxon>Actinomycetota</taxon>
        <taxon>Actinomycetes</taxon>
        <taxon>Mycobacteriales</taxon>
        <taxon>Corynebacteriaceae</taxon>
        <taxon>Corynebacterium</taxon>
    </lineage>
</organism>
<dbReference type="STRING" id="196164.gene:10741241"/>
<keyword evidence="3" id="KW-1185">Reference proteome</keyword>
<accession>C8NLL1</accession>
<name>Q8FRC4_COREF</name>